<organism evidence="2 3">
    <name type="scientific">Chryseobacterium shigense</name>
    <dbReference type="NCBI Taxonomy" id="297244"/>
    <lineage>
        <taxon>Bacteria</taxon>
        <taxon>Pseudomonadati</taxon>
        <taxon>Bacteroidota</taxon>
        <taxon>Flavobacteriia</taxon>
        <taxon>Flavobacteriales</taxon>
        <taxon>Weeksellaceae</taxon>
        <taxon>Chryseobacterium group</taxon>
        <taxon>Chryseobacterium</taxon>
    </lineage>
</organism>
<dbReference type="Pfam" id="PF02412">
    <property type="entry name" value="TSP_3"/>
    <property type="match status" value="3"/>
</dbReference>
<dbReference type="InterPro" id="IPR028974">
    <property type="entry name" value="TSP_type-3_rpt"/>
</dbReference>
<keyword evidence="3" id="KW-1185">Reference proteome</keyword>
<dbReference type="SUPFAM" id="SSF103647">
    <property type="entry name" value="TSP type-3 repeat"/>
    <property type="match status" value="1"/>
</dbReference>
<dbReference type="GO" id="GO:0005509">
    <property type="term" value="F:calcium ion binding"/>
    <property type="evidence" value="ECO:0007669"/>
    <property type="project" value="InterPro"/>
</dbReference>
<dbReference type="InterPro" id="IPR003367">
    <property type="entry name" value="Thrombospondin_3-like_rpt"/>
</dbReference>
<keyword evidence="1" id="KW-0732">Signal</keyword>
<dbReference type="Proteomes" id="UP000186373">
    <property type="component" value="Unassembled WGS sequence"/>
</dbReference>
<evidence type="ECO:0000313" key="2">
    <source>
        <dbReference type="EMBL" id="SIS36219.1"/>
    </source>
</evidence>
<dbReference type="GO" id="GO:0007155">
    <property type="term" value="P:cell adhesion"/>
    <property type="evidence" value="ECO:0007669"/>
    <property type="project" value="InterPro"/>
</dbReference>
<sequence length="360" mass="40931">MKIKVSAVLFFIISCFHAQEIKDKDAFEKCRKENSRRTCLSDKDKDGVLFYADACPYILGLAEYKGCPDTDGDGVPDKEDQCYEVAGSLENNGCPWPDTDGDGVINKNDACPNVFGPAENNGCPWPDTDGDGILDKDDPCPTQPGKVDGCRNDNCAQIYKEEDERIENFKKETKNVDYEKLTTSIIDHIDKTFYKDKDLVILTHHMLGIEGGSCIGKNPAPIYNYRSFWTIDTIKRLSALLKKNIALSSAYQSFSSPDISIEYNADYNLKNVSKFVYKREIKHLETLQKRLGEHPVDNYGMLMTRFTNELGNMVKVQYTYTNLQAGKPVSKKEINVTYQYINNEWKVTETKEEKVKVFQD</sequence>
<evidence type="ECO:0000313" key="3">
    <source>
        <dbReference type="Proteomes" id="UP000186373"/>
    </source>
</evidence>
<dbReference type="PROSITE" id="PS51257">
    <property type="entry name" value="PROKAR_LIPOPROTEIN"/>
    <property type="match status" value="1"/>
</dbReference>
<evidence type="ECO:0000256" key="1">
    <source>
        <dbReference type="ARBA" id="ARBA00022729"/>
    </source>
</evidence>
<reference evidence="3" key="1">
    <citation type="submission" date="2017-01" db="EMBL/GenBank/DDBJ databases">
        <authorList>
            <person name="Varghese N."/>
            <person name="Submissions S."/>
        </authorList>
    </citation>
    <scope>NUCLEOTIDE SEQUENCE [LARGE SCALE GENOMIC DNA]</scope>
    <source>
        <strain evidence="3">DSM 17126</strain>
    </source>
</reference>
<name>A0A1N7IGJ8_9FLAO</name>
<dbReference type="OrthoDB" id="1273975at2"/>
<protein>
    <submittedName>
        <fullName evidence="2">Thrombospondin type 3 repeat-containing protein</fullName>
    </submittedName>
</protein>
<dbReference type="AlphaFoldDB" id="A0A1N7IGJ8"/>
<gene>
    <name evidence="2" type="ORF">SAMN05421639_103730</name>
</gene>
<dbReference type="Gene3D" id="4.10.1080.10">
    <property type="entry name" value="TSP type-3 repeat"/>
    <property type="match status" value="1"/>
</dbReference>
<accession>A0A1N7IGJ8</accession>
<proteinExistence type="predicted"/>
<dbReference type="EMBL" id="FTNY01000003">
    <property type="protein sequence ID" value="SIS36219.1"/>
    <property type="molecule type" value="Genomic_DNA"/>
</dbReference>